<dbReference type="Proteomes" id="UP000825799">
    <property type="component" value="Chromosome"/>
</dbReference>
<reference evidence="1 2" key="1">
    <citation type="submission" date="2021-08" db="EMBL/GenBank/DDBJ databases">
        <title>Devosia salina sp. nov., isolated from the South China Sea sediment.</title>
        <authorList>
            <person name="Zhou Z."/>
        </authorList>
    </citation>
    <scope>NUCLEOTIDE SEQUENCE [LARGE SCALE GENOMIC DNA]</scope>
    <source>
        <strain evidence="1 2">SCS-3</strain>
    </source>
</reference>
<evidence type="ECO:0000313" key="2">
    <source>
        <dbReference type="Proteomes" id="UP000825799"/>
    </source>
</evidence>
<evidence type="ECO:0000313" key="1">
    <source>
        <dbReference type="EMBL" id="QYO75584.1"/>
    </source>
</evidence>
<protein>
    <submittedName>
        <fullName evidence="1">Uncharacterized protein</fullName>
    </submittedName>
</protein>
<accession>A0ABX8W9D5</accession>
<dbReference type="RefSeq" id="WP_220304082.1">
    <property type="nucleotide sequence ID" value="NZ_CP080590.1"/>
</dbReference>
<proteinExistence type="predicted"/>
<gene>
    <name evidence="1" type="ORF">K1X15_13185</name>
</gene>
<name>A0ABX8W9D5_9HYPH</name>
<sequence>MIIEDACCPSCAASAAQDQTDLAIACTLSSGNFEERVASMRNLASRHLLSSRREMLTLHLTYAAAALPEVEDLVAKESDCCTFLDFNLHAGETVELTITAPQGAAAAADELFAHFAPELARSAT</sequence>
<keyword evidence="2" id="KW-1185">Reference proteome</keyword>
<organism evidence="1 2">
    <name type="scientific">Devosia salina</name>
    <dbReference type="NCBI Taxonomy" id="2860336"/>
    <lineage>
        <taxon>Bacteria</taxon>
        <taxon>Pseudomonadati</taxon>
        <taxon>Pseudomonadota</taxon>
        <taxon>Alphaproteobacteria</taxon>
        <taxon>Hyphomicrobiales</taxon>
        <taxon>Devosiaceae</taxon>
        <taxon>Devosia</taxon>
    </lineage>
</organism>
<dbReference type="EMBL" id="CP080590">
    <property type="protein sequence ID" value="QYO75584.1"/>
    <property type="molecule type" value="Genomic_DNA"/>
</dbReference>